<feature type="domain" description="Bulb-type lectin" evidence="1">
    <location>
        <begin position="20"/>
        <end position="130"/>
    </location>
</feature>
<evidence type="ECO:0000313" key="3">
    <source>
        <dbReference type="Proteomes" id="UP000694558"/>
    </source>
</evidence>
<sequence length="131" mass="14961">MCGHFTEPFFIPSFTRIMNRNSISTDQELRKGEFLMSVNGEFKAIFQDDGNFVIYKWSPIWDTKTCGKNPFRVLLQPDNNLVMYDKCSKPVWATGTYSNQANQRMRLTLTDGGRLVLDKDGSEIWGAGGCF</sequence>
<accession>A0A8D3CTD7</accession>
<dbReference type="Ensembl" id="ENSSMAT00000061708.1">
    <property type="protein sequence ID" value="ENSSMAP00000050545.1"/>
    <property type="gene ID" value="ENSSMAG00000036554.1"/>
</dbReference>
<proteinExistence type="predicted"/>
<name>A0A8D3CTD7_SCOMX</name>
<dbReference type="AlphaFoldDB" id="A0A8D3CTD7"/>
<dbReference type="SUPFAM" id="SSF51110">
    <property type="entry name" value="alpha-D-mannose-specific plant lectins"/>
    <property type="match status" value="1"/>
</dbReference>
<reference evidence="2" key="2">
    <citation type="submission" date="2025-08" db="UniProtKB">
        <authorList>
            <consortium name="Ensembl"/>
        </authorList>
    </citation>
    <scope>IDENTIFICATION</scope>
</reference>
<dbReference type="InterPro" id="IPR036426">
    <property type="entry name" value="Bulb-type_lectin_dom_sf"/>
</dbReference>
<organism evidence="2 3">
    <name type="scientific">Scophthalmus maximus</name>
    <name type="common">Turbot</name>
    <name type="synonym">Psetta maxima</name>
    <dbReference type="NCBI Taxonomy" id="52904"/>
    <lineage>
        <taxon>Eukaryota</taxon>
        <taxon>Metazoa</taxon>
        <taxon>Chordata</taxon>
        <taxon>Craniata</taxon>
        <taxon>Vertebrata</taxon>
        <taxon>Euteleostomi</taxon>
        <taxon>Actinopterygii</taxon>
        <taxon>Neopterygii</taxon>
        <taxon>Teleostei</taxon>
        <taxon>Neoteleostei</taxon>
        <taxon>Acanthomorphata</taxon>
        <taxon>Carangaria</taxon>
        <taxon>Pleuronectiformes</taxon>
        <taxon>Pleuronectoidei</taxon>
        <taxon>Scophthalmidae</taxon>
        <taxon>Scophthalmus</taxon>
    </lineage>
</organism>
<dbReference type="PROSITE" id="PS50927">
    <property type="entry name" value="BULB_LECTIN"/>
    <property type="match status" value="1"/>
</dbReference>
<dbReference type="Proteomes" id="UP000694558">
    <property type="component" value="Chromosome 11"/>
</dbReference>
<gene>
    <name evidence="2" type="primary">LOC124849882</name>
</gene>
<dbReference type="InterPro" id="IPR001480">
    <property type="entry name" value="Bulb-type_lectin_dom"/>
</dbReference>
<dbReference type="SMART" id="SM00108">
    <property type="entry name" value="B_lectin"/>
    <property type="match status" value="1"/>
</dbReference>
<dbReference type="GeneTree" id="ENSGT00390000004989"/>
<protein>
    <recommendedName>
        <fullName evidence="1">Bulb-type lectin domain-containing protein</fullName>
    </recommendedName>
</protein>
<dbReference type="Gene3D" id="2.90.10.30">
    <property type="match status" value="1"/>
</dbReference>
<evidence type="ECO:0000259" key="1">
    <source>
        <dbReference type="PROSITE" id="PS50927"/>
    </source>
</evidence>
<reference evidence="2" key="1">
    <citation type="submission" date="2023-05" db="EMBL/GenBank/DDBJ databases">
        <title>High-quality long-read genome of Scophthalmus maximus.</title>
        <authorList>
            <person name="Lien S."/>
            <person name="Martinez P."/>
        </authorList>
    </citation>
    <scope>NUCLEOTIDE SEQUENCE [LARGE SCALE GENOMIC DNA]</scope>
</reference>
<evidence type="ECO:0000313" key="2">
    <source>
        <dbReference type="Ensembl" id="ENSSMAP00000050545.1"/>
    </source>
</evidence>